<dbReference type="AlphaFoldDB" id="A0AAW1WNT7"/>
<organism evidence="2 3">
    <name type="scientific">Rubus argutus</name>
    <name type="common">Southern blackberry</name>
    <dbReference type="NCBI Taxonomy" id="59490"/>
    <lineage>
        <taxon>Eukaryota</taxon>
        <taxon>Viridiplantae</taxon>
        <taxon>Streptophyta</taxon>
        <taxon>Embryophyta</taxon>
        <taxon>Tracheophyta</taxon>
        <taxon>Spermatophyta</taxon>
        <taxon>Magnoliopsida</taxon>
        <taxon>eudicotyledons</taxon>
        <taxon>Gunneridae</taxon>
        <taxon>Pentapetalae</taxon>
        <taxon>rosids</taxon>
        <taxon>fabids</taxon>
        <taxon>Rosales</taxon>
        <taxon>Rosaceae</taxon>
        <taxon>Rosoideae</taxon>
        <taxon>Rosoideae incertae sedis</taxon>
        <taxon>Rubus</taxon>
    </lineage>
</organism>
<accession>A0AAW1WNT7</accession>
<comment type="caution">
    <text evidence="2">The sequence shown here is derived from an EMBL/GenBank/DDBJ whole genome shotgun (WGS) entry which is preliminary data.</text>
</comment>
<dbReference type="EMBL" id="JBEDUW010000006">
    <property type="protein sequence ID" value="KAK9924960.1"/>
    <property type="molecule type" value="Genomic_DNA"/>
</dbReference>
<protein>
    <recommendedName>
        <fullName evidence="1">NAC domain-containing protein</fullName>
    </recommendedName>
</protein>
<gene>
    <name evidence="2" type="ORF">M0R45_033301</name>
</gene>
<dbReference type="GO" id="GO:0006355">
    <property type="term" value="P:regulation of DNA-templated transcription"/>
    <property type="evidence" value="ECO:0007669"/>
    <property type="project" value="InterPro"/>
</dbReference>
<dbReference type="GO" id="GO:0003677">
    <property type="term" value="F:DNA binding"/>
    <property type="evidence" value="ECO:0007669"/>
    <property type="project" value="InterPro"/>
</dbReference>
<sequence>MTFYLGRPPKGMKTICVVHEFRFNPLTFPAGKLDNVVQEKLSSFVMCNILHTQESLIKLSEKRARDERVS</sequence>
<proteinExistence type="predicted"/>
<dbReference type="Proteomes" id="UP001457282">
    <property type="component" value="Unassembled WGS sequence"/>
</dbReference>
<evidence type="ECO:0000313" key="2">
    <source>
        <dbReference type="EMBL" id="KAK9924960.1"/>
    </source>
</evidence>
<keyword evidence="3" id="KW-1185">Reference proteome</keyword>
<dbReference type="PROSITE" id="PS51005">
    <property type="entry name" value="NAC"/>
    <property type="match status" value="1"/>
</dbReference>
<feature type="domain" description="NAC" evidence="1">
    <location>
        <begin position="1"/>
        <end position="52"/>
    </location>
</feature>
<reference evidence="2 3" key="1">
    <citation type="journal article" date="2023" name="G3 (Bethesda)">
        <title>A chromosome-length genome assembly and annotation of blackberry (Rubus argutus, cv. 'Hillquist').</title>
        <authorList>
            <person name="Bruna T."/>
            <person name="Aryal R."/>
            <person name="Dudchenko O."/>
            <person name="Sargent D.J."/>
            <person name="Mead D."/>
            <person name="Buti M."/>
            <person name="Cavallini A."/>
            <person name="Hytonen T."/>
            <person name="Andres J."/>
            <person name="Pham M."/>
            <person name="Weisz D."/>
            <person name="Mascagni F."/>
            <person name="Usai G."/>
            <person name="Natali L."/>
            <person name="Bassil N."/>
            <person name="Fernandez G.E."/>
            <person name="Lomsadze A."/>
            <person name="Armour M."/>
            <person name="Olukolu B."/>
            <person name="Poorten T."/>
            <person name="Britton C."/>
            <person name="Davik J."/>
            <person name="Ashrafi H."/>
            <person name="Aiden E.L."/>
            <person name="Borodovsky M."/>
            <person name="Worthington M."/>
        </authorList>
    </citation>
    <scope>NUCLEOTIDE SEQUENCE [LARGE SCALE GENOMIC DNA]</scope>
    <source>
        <strain evidence="2">PI 553951</strain>
    </source>
</reference>
<dbReference type="InterPro" id="IPR003441">
    <property type="entry name" value="NAC-dom"/>
</dbReference>
<evidence type="ECO:0000313" key="3">
    <source>
        <dbReference type="Proteomes" id="UP001457282"/>
    </source>
</evidence>
<name>A0AAW1WNT7_RUBAR</name>
<evidence type="ECO:0000259" key="1">
    <source>
        <dbReference type="PROSITE" id="PS51005"/>
    </source>
</evidence>